<keyword evidence="4" id="KW-0804">Transcription</keyword>
<dbReference type="GO" id="GO:0000976">
    <property type="term" value="F:transcription cis-regulatory region binding"/>
    <property type="evidence" value="ECO:0007669"/>
    <property type="project" value="TreeGrafter"/>
</dbReference>
<dbReference type="InterPro" id="IPR041490">
    <property type="entry name" value="KstR2_TetR_C"/>
</dbReference>
<proteinExistence type="predicted"/>
<organism evidence="7 8">
    <name type="scientific">Roseivivax sediminis</name>
    <dbReference type="NCBI Taxonomy" id="936889"/>
    <lineage>
        <taxon>Bacteria</taxon>
        <taxon>Pseudomonadati</taxon>
        <taxon>Pseudomonadota</taxon>
        <taxon>Alphaproteobacteria</taxon>
        <taxon>Rhodobacterales</taxon>
        <taxon>Roseobacteraceae</taxon>
        <taxon>Roseivivax</taxon>
    </lineage>
</organism>
<sequence>MARPRARDFDAKRHGLLVEAARVFAAMGMERASMAQIASAAGVSKSLLYHYYPSKDALIFAIISTHLEALDTALETADDPAAPPEERLRGLVGTVLEAYRGADDFHNVQLNAQLPAVEQAEIRAIERRIVRRFSEVIAEVHPGLDEGEKKRLMPVTMSLFGMMNWVYMWFHDGGPITRDSYADLATALILDGVRGLR</sequence>
<dbReference type="PRINTS" id="PR00455">
    <property type="entry name" value="HTHTETR"/>
</dbReference>
<dbReference type="Proteomes" id="UP000325289">
    <property type="component" value="Unassembled WGS sequence"/>
</dbReference>
<evidence type="ECO:0000256" key="3">
    <source>
        <dbReference type="ARBA" id="ARBA00023125"/>
    </source>
</evidence>
<dbReference type="GO" id="GO:0003700">
    <property type="term" value="F:DNA-binding transcription factor activity"/>
    <property type="evidence" value="ECO:0007669"/>
    <property type="project" value="TreeGrafter"/>
</dbReference>
<dbReference type="RefSeq" id="WP_149757695.1">
    <property type="nucleotide sequence ID" value="NZ_FOMS01000013.1"/>
</dbReference>
<keyword evidence="1" id="KW-0678">Repressor</keyword>
<feature type="DNA-binding region" description="H-T-H motif" evidence="5">
    <location>
        <begin position="33"/>
        <end position="52"/>
    </location>
</feature>
<evidence type="ECO:0000256" key="2">
    <source>
        <dbReference type="ARBA" id="ARBA00023015"/>
    </source>
</evidence>
<evidence type="ECO:0000313" key="8">
    <source>
        <dbReference type="Proteomes" id="UP000325289"/>
    </source>
</evidence>
<evidence type="ECO:0000256" key="5">
    <source>
        <dbReference type="PROSITE-ProRule" id="PRU00335"/>
    </source>
</evidence>
<dbReference type="Pfam" id="PF00440">
    <property type="entry name" value="TetR_N"/>
    <property type="match status" value="1"/>
</dbReference>
<dbReference type="OrthoDB" id="9779746at2"/>
<keyword evidence="3 5" id="KW-0238">DNA-binding</keyword>
<dbReference type="InterPro" id="IPR036271">
    <property type="entry name" value="Tet_transcr_reg_TetR-rel_C_sf"/>
</dbReference>
<accession>A0A1I2CFB2</accession>
<keyword evidence="8" id="KW-1185">Reference proteome</keyword>
<evidence type="ECO:0000256" key="4">
    <source>
        <dbReference type="ARBA" id="ARBA00023163"/>
    </source>
</evidence>
<dbReference type="EMBL" id="FOMS01000013">
    <property type="protein sequence ID" value="SFE66948.1"/>
    <property type="molecule type" value="Genomic_DNA"/>
</dbReference>
<evidence type="ECO:0000259" key="6">
    <source>
        <dbReference type="PROSITE" id="PS50977"/>
    </source>
</evidence>
<dbReference type="PROSITE" id="PS50977">
    <property type="entry name" value="HTH_TETR_2"/>
    <property type="match status" value="1"/>
</dbReference>
<dbReference type="SUPFAM" id="SSF48498">
    <property type="entry name" value="Tetracyclin repressor-like, C-terminal domain"/>
    <property type="match status" value="1"/>
</dbReference>
<dbReference type="PANTHER" id="PTHR30055:SF175">
    <property type="entry name" value="HTH-TYPE TRANSCRIPTIONAL REPRESSOR KSTR2"/>
    <property type="match status" value="1"/>
</dbReference>
<feature type="domain" description="HTH tetR-type" evidence="6">
    <location>
        <begin position="10"/>
        <end position="70"/>
    </location>
</feature>
<name>A0A1I2CFB2_9RHOB</name>
<evidence type="ECO:0000313" key="7">
    <source>
        <dbReference type="EMBL" id="SFE66948.1"/>
    </source>
</evidence>
<keyword evidence="2" id="KW-0805">Transcription regulation</keyword>
<dbReference type="InterPro" id="IPR050109">
    <property type="entry name" value="HTH-type_TetR-like_transc_reg"/>
</dbReference>
<dbReference type="AlphaFoldDB" id="A0A1I2CFB2"/>
<dbReference type="Gene3D" id="1.10.357.10">
    <property type="entry name" value="Tetracycline Repressor, domain 2"/>
    <property type="match status" value="1"/>
</dbReference>
<reference evidence="7 8" key="1">
    <citation type="submission" date="2016-10" db="EMBL/GenBank/DDBJ databases">
        <authorList>
            <person name="Varghese N."/>
            <person name="Submissions S."/>
        </authorList>
    </citation>
    <scope>NUCLEOTIDE SEQUENCE [LARGE SCALE GENOMIC DNA]</scope>
    <source>
        <strain evidence="8">YIM D21,KCTC 23444,ACCC 10710</strain>
    </source>
</reference>
<dbReference type="InterPro" id="IPR001647">
    <property type="entry name" value="HTH_TetR"/>
</dbReference>
<dbReference type="Pfam" id="PF17932">
    <property type="entry name" value="TetR_C_24"/>
    <property type="match status" value="1"/>
</dbReference>
<dbReference type="Gene3D" id="1.10.10.60">
    <property type="entry name" value="Homeodomain-like"/>
    <property type="match status" value="1"/>
</dbReference>
<dbReference type="InterPro" id="IPR009057">
    <property type="entry name" value="Homeodomain-like_sf"/>
</dbReference>
<gene>
    <name evidence="7" type="ORF">SAMN04515678_11390</name>
</gene>
<evidence type="ECO:0000256" key="1">
    <source>
        <dbReference type="ARBA" id="ARBA00022491"/>
    </source>
</evidence>
<protein>
    <submittedName>
        <fullName evidence="7">DNA-binding transcriptional regulator, AcrR family</fullName>
    </submittedName>
</protein>
<dbReference type="SUPFAM" id="SSF46689">
    <property type="entry name" value="Homeodomain-like"/>
    <property type="match status" value="1"/>
</dbReference>
<dbReference type="PANTHER" id="PTHR30055">
    <property type="entry name" value="HTH-TYPE TRANSCRIPTIONAL REGULATOR RUTR"/>
    <property type="match status" value="1"/>
</dbReference>